<dbReference type="InterPro" id="IPR011250">
    <property type="entry name" value="OMP/PagP_B-barrel"/>
</dbReference>
<proteinExistence type="predicted"/>
<evidence type="ECO:0000313" key="3">
    <source>
        <dbReference type="Proteomes" id="UP000823637"/>
    </source>
</evidence>
<feature type="chain" id="PRO_5038714617" evidence="1">
    <location>
        <begin position="21"/>
        <end position="439"/>
    </location>
</feature>
<keyword evidence="2" id="KW-0378">Hydrolase</keyword>
<dbReference type="EMBL" id="JADIMR010000100">
    <property type="protein sequence ID" value="MBO8447419.1"/>
    <property type="molecule type" value="Genomic_DNA"/>
</dbReference>
<accession>A0A9D9HE04</accession>
<comment type="caution">
    <text evidence="2">The sequence shown here is derived from an EMBL/GenBank/DDBJ whole genome shotgun (WGS) entry which is preliminary data.</text>
</comment>
<name>A0A9D9HE04_9BACT</name>
<dbReference type="SUPFAM" id="SSF56925">
    <property type="entry name" value="OMPA-like"/>
    <property type="match status" value="1"/>
</dbReference>
<evidence type="ECO:0000313" key="2">
    <source>
        <dbReference type="EMBL" id="MBO8447419.1"/>
    </source>
</evidence>
<organism evidence="2 3">
    <name type="scientific">Candidatus Enterocola intestinipullorum</name>
    <dbReference type="NCBI Taxonomy" id="2840783"/>
    <lineage>
        <taxon>Bacteria</taxon>
        <taxon>Pseudomonadati</taxon>
        <taxon>Bacteroidota</taxon>
        <taxon>Bacteroidia</taxon>
        <taxon>Bacteroidales</taxon>
        <taxon>Candidatus Enterocola</taxon>
    </lineage>
</organism>
<feature type="signal peptide" evidence="1">
    <location>
        <begin position="1"/>
        <end position="20"/>
    </location>
</feature>
<dbReference type="Gene3D" id="2.40.160.20">
    <property type="match status" value="1"/>
</dbReference>
<protein>
    <submittedName>
        <fullName evidence="2">Acyloxyacyl hydrolase</fullName>
    </submittedName>
</protein>
<dbReference type="AlphaFoldDB" id="A0A9D9HE04"/>
<evidence type="ECO:0000256" key="1">
    <source>
        <dbReference type="SAM" id="SignalP"/>
    </source>
</evidence>
<dbReference type="InterPro" id="IPR018550">
    <property type="entry name" value="Lipid-A_deacylase-rel"/>
</dbReference>
<dbReference type="GO" id="GO:0016787">
    <property type="term" value="F:hydrolase activity"/>
    <property type="evidence" value="ECO:0007669"/>
    <property type="project" value="UniProtKB-KW"/>
</dbReference>
<dbReference type="Proteomes" id="UP000823637">
    <property type="component" value="Unassembled WGS sequence"/>
</dbReference>
<reference evidence="2" key="1">
    <citation type="submission" date="2020-10" db="EMBL/GenBank/DDBJ databases">
        <authorList>
            <person name="Gilroy R."/>
        </authorList>
    </citation>
    <scope>NUCLEOTIDE SEQUENCE</scope>
    <source>
        <strain evidence="2">D3-1215</strain>
    </source>
</reference>
<sequence length="439" mass="48958">MITCKKTWFAVFLSTAFAFAAFAQKPQDYASSGFLTEPDLAFYGKTYAPYKIKAQFVGGWIYPHDKNTITPLVNGPALGAEIAFEWGMDGSKRWHRDYNLPDVGVMMQILDLGNPAITGQMISLGTYINLPMVKTDIVSFNIKIGGGAGFSTKPCDVQAAIADPRSINDKAGDYNFAIGSVFSFNPTAGANLEIKVHPNISLAFDVAYNHFSNASLAQPNSGLNLFDGHVGLKYMPVRKQLPPRTAMQDSISTKLKRWSGEVILSGGAKKLYYQDSRYFGCASLNVGGYYRTCRQHRVGLGLDLFYDGAYVPTADPDGSRNTEFTKFARTYTTENLFANKLRFGINIANDLIIGRLMIGFQFGIYLYDPVKNMEPYDKAKAGETDKGIFYAYDIQDEDGWNYFRILCKYYITGHFLANLSFKTHLQKVEFVEFGLGYAF</sequence>
<keyword evidence="1" id="KW-0732">Signal</keyword>
<reference evidence="2" key="2">
    <citation type="journal article" date="2021" name="PeerJ">
        <title>Extensive microbial diversity within the chicken gut microbiome revealed by metagenomics and culture.</title>
        <authorList>
            <person name="Gilroy R."/>
            <person name="Ravi A."/>
            <person name="Getino M."/>
            <person name="Pursley I."/>
            <person name="Horton D.L."/>
            <person name="Alikhan N.F."/>
            <person name="Baker D."/>
            <person name="Gharbi K."/>
            <person name="Hall N."/>
            <person name="Watson M."/>
            <person name="Adriaenssens E.M."/>
            <person name="Foster-Nyarko E."/>
            <person name="Jarju S."/>
            <person name="Secka A."/>
            <person name="Antonio M."/>
            <person name="Oren A."/>
            <person name="Chaudhuri R.R."/>
            <person name="La Ragione R."/>
            <person name="Hildebrand F."/>
            <person name="Pallen M.J."/>
        </authorList>
    </citation>
    <scope>NUCLEOTIDE SEQUENCE</scope>
    <source>
        <strain evidence="2">D3-1215</strain>
    </source>
</reference>
<gene>
    <name evidence="2" type="ORF">IAC32_06720</name>
</gene>
<dbReference type="Pfam" id="PF09411">
    <property type="entry name" value="PagL"/>
    <property type="match status" value="1"/>
</dbReference>